<dbReference type="InterPro" id="IPR051908">
    <property type="entry name" value="Ribosomal_N-acetyltransferase"/>
</dbReference>
<keyword evidence="3" id="KW-1185">Reference proteome</keyword>
<evidence type="ECO:0000313" key="2">
    <source>
        <dbReference type="EMBL" id="ADG89266.1"/>
    </source>
</evidence>
<name>D6Y4U0_THEBD</name>
<evidence type="ECO:0000313" key="3">
    <source>
        <dbReference type="Proteomes" id="UP000006640"/>
    </source>
</evidence>
<dbReference type="HOGENOM" id="CLU_2036934_0_0_11"/>
<sequence>MPRSGQGIHLAMATPDGIVGSISVYNADPQTGTAEVGYGVHPEHRGRGYATEALRGLAGHLLGTGVLNKIRLRARPDNIASLRVAEKAGFVKEGVEPGAEVDEDGVHDLVVFGLVREDARP</sequence>
<evidence type="ECO:0000259" key="1">
    <source>
        <dbReference type="PROSITE" id="PS51186"/>
    </source>
</evidence>
<dbReference type="eggNOG" id="COG1670">
    <property type="taxonomic scope" value="Bacteria"/>
</dbReference>
<gene>
    <name evidence="2" type="ordered locus">Tbis_2564</name>
</gene>
<dbReference type="GO" id="GO:0008999">
    <property type="term" value="F:protein-N-terminal-alanine acetyltransferase activity"/>
    <property type="evidence" value="ECO:0007669"/>
    <property type="project" value="TreeGrafter"/>
</dbReference>
<dbReference type="GO" id="GO:1990189">
    <property type="term" value="F:protein N-terminal-serine acetyltransferase activity"/>
    <property type="evidence" value="ECO:0007669"/>
    <property type="project" value="TreeGrafter"/>
</dbReference>
<accession>D6Y4U0</accession>
<dbReference type="STRING" id="469371.Tbis_2564"/>
<dbReference type="Gene3D" id="3.40.630.30">
    <property type="match status" value="1"/>
</dbReference>
<dbReference type="Pfam" id="PF13302">
    <property type="entry name" value="Acetyltransf_3"/>
    <property type="match status" value="1"/>
</dbReference>
<dbReference type="PANTHER" id="PTHR43441:SF2">
    <property type="entry name" value="FAMILY ACETYLTRANSFERASE, PUTATIVE (AFU_ORTHOLOGUE AFUA_7G00850)-RELATED"/>
    <property type="match status" value="1"/>
</dbReference>
<protein>
    <submittedName>
        <fullName evidence="2">GCN5-related N-acetyltransferase</fullName>
    </submittedName>
</protein>
<proteinExistence type="predicted"/>
<dbReference type="SUPFAM" id="SSF55729">
    <property type="entry name" value="Acyl-CoA N-acyltransferases (Nat)"/>
    <property type="match status" value="1"/>
</dbReference>
<dbReference type="KEGG" id="tbi:Tbis_2564"/>
<organism evidence="2 3">
    <name type="scientific">Thermobispora bispora (strain ATCC 19993 / DSM 43833 / CBS 139.67 / JCM 10125 / KCTC 9307 / NBRC 14880 / R51)</name>
    <dbReference type="NCBI Taxonomy" id="469371"/>
    <lineage>
        <taxon>Bacteria</taxon>
        <taxon>Bacillati</taxon>
        <taxon>Actinomycetota</taxon>
        <taxon>Actinomycetes</taxon>
        <taxon>Streptosporangiales</taxon>
        <taxon>Streptosporangiaceae</taxon>
        <taxon>Thermobispora</taxon>
    </lineage>
</organism>
<dbReference type="EMBL" id="CP001874">
    <property type="protein sequence ID" value="ADG89266.1"/>
    <property type="molecule type" value="Genomic_DNA"/>
</dbReference>
<dbReference type="CDD" id="cd04301">
    <property type="entry name" value="NAT_SF"/>
    <property type="match status" value="1"/>
</dbReference>
<dbReference type="PANTHER" id="PTHR43441">
    <property type="entry name" value="RIBOSOMAL-PROTEIN-SERINE ACETYLTRANSFERASE"/>
    <property type="match status" value="1"/>
</dbReference>
<reference evidence="2 3" key="1">
    <citation type="submission" date="2010-01" db="EMBL/GenBank/DDBJ databases">
        <title>The complete genome of Thermobispora bispora DSM 43833.</title>
        <authorList>
            <consortium name="US DOE Joint Genome Institute (JGI-PGF)"/>
            <person name="Lucas S."/>
            <person name="Copeland A."/>
            <person name="Lapidus A."/>
            <person name="Glavina del Rio T."/>
            <person name="Dalin E."/>
            <person name="Tice H."/>
            <person name="Bruce D."/>
            <person name="Goodwin L."/>
            <person name="Pitluck S."/>
            <person name="Kyrpides N."/>
            <person name="Mavromatis K."/>
            <person name="Ivanova N."/>
            <person name="Mikhailova N."/>
            <person name="Chertkov O."/>
            <person name="Brettin T."/>
            <person name="Detter J.C."/>
            <person name="Han C."/>
            <person name="Larimer F."/>
            <person name="Land M."/>
            <person name="Hauser L."/>
            <person name="Markowitz V."/>
            <person name="Cheng J.-F."/>
            <person name="Hugenholtz P."/>
            <person name="Woyke T."/>
            <person name="Wu D."/>
            <person name="Jando M."/>
            <person name="Schneider S."/>
            <person name="Klenk H.-P."/>
            <person name="Eisen J.A."/>
        </authorList>
    </citation>
    <scope>NUCLEOTIDE SEQUENCE [LARGE SCALE GENOMIC DNA]</scope>
    <source>
        <strain evidence="3">ATCC 19993 / DSM 43833 / CBS 139.67 / JCM 10125 / KCTC 9307 / NBRC 14880 / R51</strain>
    </source>
</reference>
<keyword evidence="2" id="KW-0808">Transferase</keyword>
<dbReference type="PROSITE" id="PS51186">
    <property type="entry name" value="GNAT"/>
    <property type="match status" value="1"/>
</dbReference>
<dbReference type="InterPro" id="IPR000182">
    <property type="entry name" value="GNAT_dom"/>
</dbReference>
<dbReference type="AlphaFoldDB" id="D6Y4U0"/>
<dbReference type="Proteomes" id="UP000006640">
    <property type="component" value="Chromosome"/>
</dbReference>
<feature type="domain" description="N-acetyltransferase" evidence="1">
    <location>
        <begin position="1"/>
        <end position="117"/>
    </location>
</feature>
<dbReference type="GO" id="GO:0005737">
    <property type="term" value="C:cytoplasm"/>
    <property type="evidence" value="ECO:0007669"/>
    <property type="project" value="TreeGrafter"/>
</dbReference>
<dbReference type="InterPro" id="IPR016181">
    <property type="entry name" value="Acyl_CoA_acyltransferase"/>
</dbReference>